<dbReference type="OrthoDB" id="7864495at2759"/>
<gene>
    <name evidence="2" type="primary">Dsec\GM18618</name>
    <name evidence="2" type="ORF">Dsec_GM18618</name>
</gene>
<keyword evidence="1" id="KW-1133">Transmembrane helix</keyword>
<evidence type="ECO:0000313" key="2">
    <source>
        <dbReference type="EMBL" id="EDW54494.1"/>
    </source>
</evidence>
<dbReference type="EMBL" id="CH480820">
    <property type="protein sequence ID" value="EDW54494.1"/>
    <property type="molecule type" value="Genomic_DNA"/>
</dbReference>
<dbReference type="HOGENOM" id="CLU_161579_0_0_1"/>
<feature type="transmembrane region" description="Helical" evidence="1">
    <location>
        <begin position="26"/>
        <end position="50"/>
    </location>
</feature>
<accession>B4I1T7</accession>
<evidence type="ECO:0000313" key="3">
    <source>
        <dbReference type="Proteomes" id="UP000001292"/>
    </source>
</evidence>
<keyword evidence="1" id="KW-0812">Transmembrane</keyword>
<keyword evidence="3" id="KW-1185">Reference proteome</keyword>
<sequence>MEYQHYLQKELTIFHYHLRFDYGAPIQLATCIAFGAVCGWIMSLITFVVYKAAIGLGAKATACDKDDKYDDLDLDMHMEYGCDRMLSQCQNLSDWLVRTPEGAFGSPSLCMSPNQSISTPLRPSRVR</sequence>
<dbReference type="KEGG" id="dse:6613606"/>
<dbReference type="PhylomeDB" id="B4I1T7"/>
<organism evidence="3">
    <name type="scientific">Drosophila sechellia</name>
    <name type="common">Fruit fly</name>
    <dbReference type="NCBI Taxonomy" id="7238"/>
    <lineage>
        <taxon>Eukaryota</taxon>
        <taxon>Metazoa</taxon>
        <taxon>Ecdysozoa</taxon>
        <taxon>Arthropoda</taxon>
        <taxon>Hexapoda</taxon>
        <taxon>Insecta</taxon>
        <taxon>Pterygota</taxon>
        <taxon>Neoptera</taxon>
        <taxon>Endopterygota</taxon>
        <taxon>Diptera</taxon>
        <taxon>Brachycera</taxon>
        <taxon>Muscomorpha</taxon>
        <taxon>Ephydroidea</taxon>
        <taxon>Drosophilidae</taxon>
        <taxon>Drosophila</taxon>
        <taxon>Sophophora</taxon>
    </lineage>
</organism>
<protein>
    <submittedName>
        <fullName evidence="2">GM18618</fullName>
    </submittedName>
</protein>
<keyword evidence="1" id="KW-0472">Membrane</keyword>
<proteinExistence type="predicted"/>
<dbReference type="AlphaFoldDB" id="B4I1T7"/>
<name>B4I1T7_DROSE</name>
<reference evidence="2 3" key="1">
    <citation type="journal article" date="2007" name="Nature">
        <title>Evolution of genes and genomes on the Drosophila phylogeny.</title>
        <authorList>
            <consortium name="Drosophila 12 Genomes Consortium"/>
            <person name="Clark A.G."/>
            <person name="Eisen M.B."/>
            <person name="Smith D.R."/>
            <person name="Bergman C.M."/>
            <person name="Oliver B."/>
            <person name="Markow T.A."/>
            <person name="Kaufman T.C."/>
            <person name="Kellis M."/>
            <person name="Gelbart W."/>
            <person name="Iyer V.N."/>
            <person name="Pollard D.A."/>
            <person name="Sackton T.B."/>
            <person name="Larracuente A.M."/>
            <person name="Singh N.D."/>
            <person name="Abad J.P."/>
            <person name="Abt D.N."/>
            <person name="Adryan B."/>
            <person name="Aguade M."/>
            <person name="Akashi H."/>
            <person name="Anderson W.W."/>
            <person name="Aquadro C.F."/>
            <person name="Ardell D.H."/>
            <person name="Arguello R."/>
            <person name="Artieri C.G."/>
            <person name="Barbash D.A."/>
            <person name="Barker D."/>
            <person name="Barsanti P."/>
            <person name="Batterham P."/>
            <person name="Batzoglou S."/>
            <person name="Begun D."/>
            <person name="Bhutkar A."/>
            <person name="Blanco E."/>
            <person name="Bosak S.A."/>
            <person name="Bradley R.K."/>
            <person name="Brand A.D."/>
            <person name="Brent M.R."/>
            <person name="Brooks A.N."/>
            <person name="Brown R.H."/>
            <person name="Butlin R.K."/>
            <person name="Caggese C."/>
            <person name="Calvi B.R."/>
            <person name="Bernardo de Carvalho A."/>
            <person name="Caspi A."/>
            <person name="Castrezana S."/>
            <person name="Celniker S.E."/>
            <person name="Chang J.L."/>
            <person name="Chapple C."/>
            <person name="Chatterji S."/>
            <person name="Chinwalla A."/>
            <person name="Civetta A."/>
            <person name="Clifton S.W."/>
            <person name="Comeron J.M."/>
            <person name="Costello J.C."/>
            <person name="Coyne J.A."/>
            <person name="Daub J."/>
            <person name="David R.G."/>
            <person name="Delcher A.L."/>
            <person name="Delehaunty K."/>
            <person name="Do C.B."/>
            <person name="Ebling H."/>
            <person name="Edwards K."/>
            <person name="Eickbush T."/>
            <person name="Evans J.D."/>
            <person name="Filipski A."/>
            <person name="Findeiss S."/>
            <person name="Freyhult E."/>
            <person name="Fulton L."/>
            <person name="Fulton R."/>
            <person name="Garcia A.C."/>
            <person name="Gardiner A."/>
            <person name="Garfield D.A."/>
            <person name="Garvin B.E."/>
            <person name="Gibson G."/>
            <person name="Gilbert D."/>
            <person name="Gnerre S."/>
            <person name="Godfrey J."/>
            <person name="Good R."/>
            <person name="Gotea V."/>
            <person name="Gravely B."/>
            <person name="Greenberg A.J."/>
            <person name="Griffiths-Jones S."/>
            <person name="Gross S."/>
            <person name="Guigo R."/>
            <person name="Gustafson E.A."/>
            <person name="Haerty W."/>
            <person name="Hahn M.W."/>
            <person name="Halligan D.L."/>
            <person name="Halpern A.L."/>
            <person name="Halter G.M."/>
            <person name="Han M.V."/>
            <person name="Heger A."/>
            <person name="Hillier L."/>
            <person name="Hinrichs A.S."/>
            <person name="Holmes I."/>
            <person name="Hoskins R.A."/>
            <person name="Hubisz M.J."/>
            <person name="Hultmark D."/>
            <person name="Huntley M.A."/>
            <person name="Jaffe D.B."/>
            <person name="Jagadeeshan S."/>
            <person name="Jeck W.R."/>
            <person name="Johnson J."/>
            <person name="Jones C.D."/>
            <person name="Jordan W.C."/>
            <person name="Karpen G.H."/>
            <person name="Kataoka E."/>
            <person name="Keightley P.D."/>
            <person name="Kheradpour P."/>
            <person name="Kirkness E.F."/>
            <person name="Koerich L.B."/>
            <person name="Kristiansen K."/>
            <person name="Kudrna D."/>
            <person name="Kulathinal R.J."/>
            <person name="Kumar S."/>
            <person name="Kwok R."/>
            <person name="Lander E."/>
            <person name="Langley C.H."/>
            <person name="Lapoint R."/>
            <person name="Lazzaro B.P."/>
            <person name="Lee S.J."/>
            <person name="Levesque L."/>
            <person name="Li R."/>
            <person name="Lin C.F."/>
            <person name="Lin M.F."/>
            <person name="Lindblad-Toh K."/>
            <person name="Llopart A."/>
            <person name="Long M."/>
            <person name="Low L."/>
            <person name="Lozovsky E."/>
            <person name="Lu J."/>
            <person name="Luo M."/>
            <person name="Machado C.A."/>
            <person name="Makalowski W."/>
            <person name="Marzo M."/>
            <person name="Matsuda M."/>
            <person name="Matzkin L."/>
            <person name="McAllister B."/>
            <person name="McBride C.S."/>
            <person name="McKernan B."/>
            <person name="McKernan K."/>
            <person name="Mendez-Lago M."/>
            <person name="Minx P."/>
            <person name="Mollenhauer M.U."/>
            <person name="Montooth K."/>
            <person name="Mount S.M."/>
            <person name="Mu X."/>
            <person name="Myers E."/>
            <person name="Negre B."/>
            <person name="Newfeld S."/>
            <person name="Nielsen R."/>
            <person name="Noor M.A."/>
            <person name="O'Grady P."/>
            <person name="Pachter L."/>
            <person name="Papaceit M."/>
            <person name="Parisi M.J."/>
            <person name="Parisi M."/>
            <person name="Parts L."/>
            <person name="Pedersen J.S."/>
            <person name="Pesole G."/>
            <person name="Phillippy A.M."/>
            <person name="Ponting C.P."/>
            <person name="Pop M."/>
            <person name="Porcelli D."/>
            <person name="Powell J.R."/>
            <person name="Prohaska S."/>
            <person name="Pruitt K."/>
            <person name="Puig M."/>
            <person name="Quesneville H."/>
            <person name="Ram K.R."/>
            <person name="Rand D."/>
            <person name="Rasmussen M.D."/>
            <person name="Reed L.K."/>
            <person name="Reenan R."/>
            <person name="Reily A."/>
            <person name="Remington K.A."/>
            <person name="Rieger T.T."/>
            <person name="Ritchie M.G."/>
            <person name="Robin C."/>
            <person name="Rogers Y.H."/>
            <person name="Rohde C."/>
            <person name="Rozas J."/>
            <person name="Rubenfield M.J."/>
            <person name="Ruiz A."/>
            <person name="Russo S."/>
            <person name="Salzberg S.L."/>
            <person name="Sanchez-Gracia A."/>
            <person name="Saranga D.J."/>
            <person name="Sato H."/>
            <person name="Schaeffer S.W."/>
            <person name="Schatz M.C."/>
            <person name="Schlenke T."/>
            <person name="Schwartz R."/>
            <person name="Segarra C."/>
            <person name="Singh R.S."/>
            <person name="Sirot L."/>
            <person name="Sirota M."/>
            <person name="Sisneros N.B."/>
            <person name="Smith C.D."/>
            <person name="Smith T.F."/>
            <person name="Spieth J."/>
            <person name="Stage D.E."/>
            <person name="Stark A."/>
            <person name="Stephan W."/>
            <person name="Strausberg R.L."/>
            <person name="Strempel S."/>
            <person name="Sturgill D."/>
            <person name="Sutton G."/>
            <person name="Sutton G.G."/>
            <person name="Tao W."/>
            <person name="Teichmann S."/>
            <person name="Tobari Y.N."/>
            <person name="Tomimura Y."/>
            <person name="Tsolas J.M."/>
            <person name="Valente V.L."/>
            <person name="Venter E."/>
            <person name="Venter J.C."/>
            <person name="Vicario S."/>
            <person name="Vieira F.G."/>
            <person name="Vilella A.J."/>
            <person name="Villasante A."/>
            <person name="Walenz B."/>
            <person name="Wang J."/>
            <person name="Wasserman M."/>
            <person name="Watts T."/>
            <person name="Wilson D."/>
            <person name="Wilson R.K."/>
            <person name="Wing R.A."/>
            <person name="Wolfner M.F."/>
            <person name="Wong A."/>
            <person name="Wong G.K."/>
            <person name="Wu C.I."/>
            <person name="Wu G."/>
            <person name="Yamamoto D."/>
            <person name="Yang H.P."/>
            <person name="Yang S.P."/>
            <person name="Yorke J.A."/>
            <person name="Yoshida K."/>
            <person name="Zdobnov E."/>
            <person name="Zhang P."/>
            <person name="Zhang Y."/>
            <person name="Zimin A.V."/>
            <person name="Baldwin J."/>
            <person name="Abdouelleil A."/>
            <person name="Abdulkadir J."/>
            <person name="Abebe A."/>
            <person name="Abera B."/>
            <person name="Abreu J."/>
            <person name="Acer S.C."/>
            <person name="Aftuck L."/>
            <person name="Alexander A."/>
            <person name="An P."/>
            <person name="Anderson E."/>
            <person name="Anderson S."/>
            <person name="Arachi H."/>
            <person name="Azer M."/>
            <person name="Bachantsang P."/>
            <person name="Barry A."/>
            <person name="Bayul T."/>
            <person name="Berlin A."/>
            <person name="Bessette D."/>
            <person name="Bloom T."/>
            <person name="Blye J."/>
            <person name="Boguslavskiy L."/>
            <person name="Bonnet C."/>
            <person name="Boukhgalter B."/>
            <person name="Bourzgui I."/>
            <person name="Brown A."/>
            <person name="Cahill P."/>
            <person name="Channer S."/>
            <person name="Cheshatsang Y."/>
            <person name="Chuda L."/>
            <person name="Citroen M."/>
            <person name="Collymore A."/>
            <person name="Cooke P."/>
            <person name="Costello M."/>
            <person name="D'Aco K."/>
            <person name="Daza R."/>
            <person name="De Haan G."/>
            <person name="DeGray S."/>
            <person name="DeMaso C."/>
            <person name="Dhargay N."/>
            <person name="Dooley K."/>
            <person name="Dooley E."/>
            <person name="Doricent M."/>
            <person name="Dorje P."/>
            <person name="Dorjee K."/>
            <person name="Dupes A."/>
            <person name="Elong R."/>
            <person name="Falk J."/>
            <person name="Farina A."/>
            <person name="Faro S."/>
            <person name="Ferguson D."/>
            <person name="Fisher S."/>
            <person name="Foley C.D."/>
            <person name="Franke A."/>
            <person name="Friedrich D."/>
            <person name="Gadbois L."/>
            <person name="Gearin G."/>
            <person name="Gearin C.R."/>
            <person name="Giannoukos G."/>
            <person name="Goode T."/>
            <person name="Graham J."/>
            <person name="Grandbois E."/>
            <person name="Grewal S."/>
            <person name="Gyaltsen K."/>
            <person name="Hafez N."/>
            <person name="Hagos B."/>
            <person name="Hall J."/>
            <person name="Henson C."/>
            <person name="Hollinger A."/>
            <person name="Honan T."/>
            <person name="Huard M.D."/>
            <person name="Hughes L."/>
            <person name="Hurhula B."/>
            <person name="Husby M.E."/>
            <person name="Kamat A."/>
            <person name="Kanga B."/>
            <person name="Kashin S."/>
            <person name="Khazanovich D."/>
            <person name="Kisner P."/>
            <person name="Lance K."/>
            <person name="Lara M."/>
            <person name="Lee W."/>
            <person name="Lennon N."/>
            <person name="Letendre F."/>
            <person name="LeVine R."/>
            <person name="Lipovsky A."/>
            <person name="Liu X."/>
            <person name="Liu J."/>
            <person name="Liu S."/>
            <person name="Lokyitsang T."/>
            <person name="Lokyitsang Y."/>
            <person name="Lubonja R."/>
            <person name="Lui A."/>
            <person name="MacDonald P."/>
            <person name="Magnisalis V."/>
            <person name="Maru K."/>
            <person name="Matthews C."/>
            <person name="McCusker W."/>
            <person name="McDonough S."/>
            <person name="Mehta T."/>
            <person name="Meldrim J."/>
            <person name="Meneus L."/>
            <person name="Mihai O."/>
            <person name="Mihalev A."/>
            <person name="Mihova T."/>
            <person name="Mittelman R."/>
            <person name="Mlenga V."/>
            <person name="Montmayeur A."/>
            <person name="Mulrain L."/>
            <person name="Navidi A."/>
            <person name="Naylor J."/>
            <person name="Negash T."/>
            <person name="Nguyen T."/>
            <person name="Nguyen N."/>
            <person name="Nicol R."/>
            <person name="Norbu C."/>
            <person name="Norbu N."/>
            <person name="Novod N."/>
            <person name="O'Neill B."/>
            <person name="Osman S."/>
            <person name="Markiewicz E."/>
            <person name="Oyono O.L."/>
            <person name="Patti C."/>
            <person name="Phunkhang P."/>
            <person name="Pierre F."/>
            <person name="Priest M."/>
            <person name="Raghuraman S."/>
            <person name="Rege F."/>
            <person name="Reyes R."/>
            <person name="Rise C."/>
            <person name="Rogov P."/>
            <person name="Ross K."/>
            <person name="Ryan E."/>
            <person name="Settipalli S."/>
            <person name="Shea T."/>
            <person name="Sherpa N."/>
            <person name="Shi L."/>
            <person name="Shih D."/>
            <person name="Sparrow T."/>
            <person name="Spaulding J."/>
            <person name="Stalker J."/>
            <person name="Stange-Thomann N."/>
            <person name="Stavropoulos S."/>
            <person name="Stone C."/>
            <person name="Strader C."/>
            <person name="Tesfaye S."/>
            <person name="Thomson T."/>
            <person name="Thoulutsang Y."/>
            <person name="Thoulutsang D."/>
            <person name="Topham K."/>
            <person name="Topping I."/>
            <person name="Tsamla T."/>
            <person name="Vassiliev H."/>
            <person name="Vo A."/>
            <person name="Wangchuk T."/>
            <person name="Wangdi T."/>
            <person name="Weiand M."/>
            <person name="Wilkinson J."/>
            <person name="Wilson A."/>
            <person name="Yadav S."/>
            <person name="Young G."/>
            <person name="Yu Q."/>
            <person name="Zembek L."/>
            <person name="Zhong D."/>
            <person name="Zimmer A."/>
            <person name="Zwirko Z."/>
            <person name="Jaffe D.B."/>
            <person name="Alvarez P."/>
            <person name="Brockman W."/>
            <person name="Butler J."/>
            <person name="Chin C."/>
            <person name="Gnerre S."/>
            <person name="Grabherr M."/>
            <person name="Kleber M."/>
            <person name="Mauceli E."/>
            <person name="MacCallum I."/>
        </authorList>
    </citation>
    <scope>NUCLEOTIDE SEQUENCE [LARGE SCALE GENOMIC DNA]</scope>
    <source>
        <strain evidence="3">Rob3c / Tucson 14021-0248.25</strain>
    </source>
</reference>
<dbReference type="Proteomes" id="UP000001292">
    <property type="component" value="Unassembled WGS sequence"/>
</dbReference>
<dbReference type="OMA" id="ITFVVYK"/>
<evidence type="ECO:0000256" key="1">
    <source>
        <dbReference type="SAM" id="Phobius"/>
    </source>
</evidence>